<proteinExistence type="predicted"/>
<comment type="caution">
    <text evidence="2">The sequence shown here is derived from an EMBL/GenBank/DDBJ whole genome shotgun (WGS) entry which is preliminary data.</text>
</comment>
<dbReference type="AlphaFoldDB" id="A0A3N2RF12"/>
<protein>
    <submittedName>
        <fullName evidence="2">Uncharacterized protein</fullName>
    </submittedName>
</protein>
<dbReference type="Proteomes" id="UP000275910">
    <property type="component" value="Unassembled WGS sequence"/>
</dbReference>
<reference evidence="2 3" key="1">
    <citation type="submission" date="2018-10" db="EMBL/GenBank/DDBJ databases">
        <title>The genome of Lysobacter enzymogenes OH11.</title>
        <authorList>
            <person name="Liu F."/>
            <person name="Zhao Y."/>
            <person name="Qian G."/>
            <person name="Chen Y."/>
            <person name="Xu H."/>
        </authorList>
    </citation>
    <scope>NUCLEOTIDE SEQUENCE [LARGE SCALE GENOMIC DNA]</scope>
    <source>
        <strain evidence="2 3">OH11</strain>
    </source>
</reference>
<sequence>MAAGLSFGLGAPGAAWAADEAAAVGANVEAVVQGGRWSDAAGEGVYRVIVASQGFEHVSTGVRAQWKSDGGEDGLARIAHDAELVAPGHYSLGPPKLTRTAAGVRVELRGVATYDSRVKVVCRFELAPGGKVTVVKACGP</sequence>
<organism evidence="2 3">
    <name type="scientific">Lysobacter enzymogenes</name>
    <dbReference type="NCBI Taxonomy" id="69"/>
    <lineage>
        <taxon>Bacteria</taxon>
        <taxon>Pseudomonadati</taxon>
        <taxon>Pseudomonadota</taxon>
        <taxon>Gammaproteobacteria</taxon>
        <taxon>Lysobacterales</taxon>
        <taxon>Lysobacteraceae</taxon>
        <taxon>Lysobacter</taxon>
    </lineage>
</organism>
<evidence type="ECO:0000256" key="1">
    <source>
        <dbReference type="SAM" id="SignalP"/>
    </source>
</evidence>
<name>A0A3N2RF12_LYSEN</name>
<gene>
    <name evidence="2" type="ORF">D9T17_15700</name>
</gene>
<dbReference type="EMBL" id="RCTY01000038">
    <property type="protein sequence ID" value="ROU06018.1"/>
    <property type="molecule type" value="Genomic_DNA"/>
</dbReference>
<evidence type="ECO:0000313" key="2">
    <source>
        <dbReference type="EMBL" id="ROU06018.1"/>
    </source>
</evidence>
<evidence type="ECO:0000313" key="3">
    <source>
        <dbReference type="Proteomes" id="UP000275910"/>
    </source>
</evidence>
<keyword evidence="1" id="KW-0732">Signal</keyword>
<feature type="signal peptide" evidence="1">
    <location>
        <begin position="1"/>
        <end position="17"/>
    </location>
</feature>
<feature type="chain" id="PRO_5017934519" evidence="1">
    <location>
        <begin position="18"/>
        <end position="140"/>
    </location>
</feature>
<accession>A0A3N2RF12</accession>